<protein>
    <submittedName>
        <fullName evidence="1">Family 1 glycosylhydrolase</fullName>
    </submittedName>
</protein>
<reference evidence="1" key="1">
    <citation type="submission" date="2021-03" db="EMBL/GenBank/DDBJ databases">
        <authorList>
            <person name="So Y."/>
        </authorList>
    </citation>
    <scope>NUCLEOTIDE SEQUENCE</scope>
    <source>
        <strain evidence="1">SG15</strain>
    </source>
</reference>
<dbReference type="GO" id="GO:0005975">
    <property type="term" value="P:carbohydrate metabolic process"/>
    <property type="evidence" value="ECO:0007669"/>
    <property type="project" value="InterPro"/>
</dbReference>
<accession>A0A940MY79</accession>
<name>A0A940MY79_9PROT</name>
<gene>
    <name evidence="1" type="ORF">J5Y10_22500</name>
</gene>
<dbReference type="SUPFAM" id="SSF51445">
    <property type="entry name" value="(Trans)glycosidases"/>
    <property type="match status" value="1"/>
</dbReference>
<dbReference type="InterPro" id="IPR001360">
    <property type="entry name" value="Glyco_hydro_1"/>
</dbReference>
<keyword evidence="2" id="KW-1185">Reference proteome</keyword>
<dbReference type="GO" id="GO:0004553">
    <property type="term" value="F:hydrolase activity, hydrolyzing O-glycosyl compounds"/>
    <property type="evidence" value="ECO:0007669"/>
    <property type="project" value="InterPro"/>
</dbReference>
<sequence>MSDLELWGGVECTVLRVGDAWRDQLRDTGHHDRPDDLDLIADLGIRKLRYPVLWEKVAPDDLSRMDWSWSDARLGRLRELGCDPIVGLVHHGSGPAYTSLLDPEFPEKLAAYAAQAAARYPWVQDWTPVNEPLTTARFSGLYGHWFPHGNDMRSFLTALMNECRGTALAMRAIRQVRPDARLVQTEDLGRVFSTGPLAGQAAHENERRWLSLDLLCGRVDRHHSWYDIMIAEGVPQAQLDAMVAEPCPPDIVGINHYVTSDRFLDHRVTLYPPNTVGGNGDRVYADTEAVRVPLPPDIHIGPEARLREAWERYRLPVAVTEAHLGCVEPEESVRWLLEVWNAASRLRQEGADLRAVTVWSMFGAMDWCSLLRERNGRYEPGVFDVRHSPPRPTPLAQAVRALAMRGRFEAPIVQKPGWWRREDRFVVEPQAMAGYD</sequence>
<dbReference type="AlphaFoldDB" id="A0A940MY79"/>
<dbReference type="InterPro" id="IPR017853">
    <property type="entry name" value="GH"/>
</dbReference>
<organism evidence="1 2">
    <name type="scientific">Roseomonas indoligenes</name>
    <dbReference type="NCBI Taxonomy" id="2820811"/>
    <lineage>
        <taxon>Bacteria</taxon>
        <taxon>Pseudomonadati</taxon>
        <taxon>Pseudomonadota</taxon>
        <taxon>Alphaproteobacteria</taxon>
        <taxon>Acetobacterales</taxon>
        <taxon>Roseomonadaceae</taxon>
        <taxon>Roseomonas</taxon>
    </lineage>
</organism>
<proteinExistence type="predicted"/>
<evidence type="ECO:0000313" key="2">
    <source>
        <dbReference type="Proteomes" id="UP000677537"/>
    </source>
</evidence>
<dbReference type="Proteomes" id="UP000677537">
    <property type="component" value="Unassembled WGS sequence"/>
</dbReference>
<comment type="caution">
    <text evidence="1">The sequence shown here is derived from an EMBL/GenBank/DDBJ whole genome shotgun (WGS) entry which is preliminary data.</text>
</comment>
<dbReference type="EMBL" id="JAGIZA010000018">
    <property type="protein sequence ID" value="MBP0495574.1"/>
    <property type="molecule type" value="Genomic_DNA"/>
</dbReference>
<evidence type="ECO:0000313" key="1">
    <source>
        <dbReference type="EMBL" id="MBP0495574.1"/>
    </source>
</evidence>
<dbReference type="Pfam" id="PF00232">
    <property type="entry name" value="Glyco_hydro_1"/>
    <property type="match status" value="1"/>
</dbReference>
<dbReference type="Gene3D" id="3.20.20.80">
    <property type="entry name" value="Glycosidases"/>
    <property type="match status" value="1"/>
</dbReference>
<dbReference type="RefSeq" id="WP_209376369.1">
    <property type="nucleotide sequence ID" value="NZ_JAGIZA010000018.1"/>
</dbReference>